<evidence type="ECO:0000256" key="1">
    <source>
        <dbReference type="SAM" id="MobiDB-lite"/>
    </source>
</evidence>
<feature type="compositionally biased region" description="Pro residues" evidence="1">
    <location>
        <begin position="138"/>
        <end position="147"/>
    </location>
</feature>
<accession>A0A8H5AXG6</accession>
<dbReference type="Proteomes" id="UP000567179">
    <property type="component" value="Unassembled WGS sequence"/>
</dbReference>
<sequence length="314" mass="33697">MGIERTTPPAAPSITTSHNPSPPLSSSSTPSLYLYLAHHESPTKLTLQAIGTHPSAPECTAASSAACSITSQSLSTPSTIERRRGRAGTQGFVPERPSRRCGAYYHYSSSLRHHQRPRECPRLSTRELTTPVGAPSSHLPPPSPPSTFDPLFDRKRSFLSPAATAAVLNAQCALTLEPANKRHQRVPPRHSLPPASPSPTLDSPFDREQSISSPTAAAVLDAQRTLTARKHPNLRMNNAHGVPPPIPLPSASLPRVFDLPFNWKRSLKGKGKGDGKAQGALANAAASKSLEDEGVWEVMHLHATGRAKYKSNTV</sequence>
<feature type="region of interest" description="Disordered" evidence="1">
    <location>
        <begin position="1"/>
        <end position="30"/>
    </location>
</feature>
<evidence type="ECO:0000313" key="3">
    <source>
        <dbReference type="Proteomes" id="UP000567179"/>
    </source>
</evidence>
<proteinExistence type="predicted"/>
<feature type="region of interest" description="Disordered" evidence="1">
    <location>
        <begin position="268"/>
        <end position="289"/>
    </location>
</feature>
<evidence type="ECO:0000313" key="2">
    <source>
        <dbReference type="EMBL" id="KAF5312875.1"/>
    </source>
</evidence>
<comment type="caution">
    <text evidence="2">The sequence shown here is derived from an EMBL/GenBank/DDBJ whole genome shotgun (WGS) entry which is preliminary data.</text>
</comment>
<gene>
    <name evidence="2" type="ORF">D9619_002384</name>
</gene>
<name>A0A8H5AXG6_9AGAR</name>
<feature type="compositionally biased region" description="Low complexity" evidence="1">
    <location>
        <begin position="277"/>
        <end position="288"/>
    </location>
</feature>
<reference evidence="2 3" key="1">
    <citation type="journal article" date="2020" name="ISME J.">
        <title>Uncovering the hidden diversity of litter-decomposition mechanisms in mushroom-forming fungi.</title>
        <authorList>
            <person name="Floudas D."/>
            <person name="Bentzer J."/>
            <person name="Ahren D."/>
            <person name="Johansson T."/>
            <person name="Persson P."/>
            <person name="Tunlid A."/>
        </authorList>
    </citation>
    <scope>NUCLEOTIDE SEQUENCE [LARGE SCALE GENOMIC DNA]</scope>
    <source>
        <strain evidence="2 3">CBS 101986</strain>
    </source>
</reference>
<organism evidence="2 3">
    <name type="scientific">Psilocybe cf. subviscida</name>
    <dbReference type="NCBI Taxonomy" id="2480587"/>
    <lineage>
        <taxon>Eukaryota</taxon>
        <taxon>Fungi</taxon>
        <taxon>Dikarya</taxon>
        <taxon>Basidiomycota</taxon>
        <taxon>Agaricomycotina</taxon>
        <taxon>Agaricomycetes</taxon>
        <taxon>Agaricomycetidae</taxon>
        <taxon>Agaricales</taxon>
        <taxon>Agaricineae</taxon>
        <taxon>Strophariaceae</taxon>
        <taxon>Psilocybe</taxon>
    </lineage>
</organism>
<feature type="region of interest" description="Disordered" evidence="1">
    <location>
        <begin position="128"/>
        <end position="147"/>
    </location>
</feature>
<dbReference type="AlphaFoldDB" id="A0A8H5AXG6"/>
<dbReference type="EMBL" id="JAACJJ010000056">
    <property type="protein sequence ID" value="KAF5312875.1"/>
    <property type="molecule type" value="Genomic_DNA"/>
</dbReference>
<feature type="region of interest" description="Disordered" evidence="1">
    <location>
        <begin position="70"/>
        <end position="90"/>
    </location>
</feature>
<keyword evidence="3" id="KW-1185">Reference proteome</keyword>
<feature type="region of interest" description="Disordered" evidence="1">
    <location>
        <begin position="180"/>
        <end position="211"/>
    </location>
</feature>
<feature type="compositionally biased region" description="Low complexity" evidence="1">
    <location>
        <begin position="1"/>
        <end position="17"/>
    </location>
</feature>
<protein>
    <submittedName>
        <fullName evidence="2">Uncharacterized protein</fullName>
    </submittedName>
</protein>